<reference evidence="2" key="1">
    <citation type="submission" date="2022-09" db="EMBL/GenBank/DDBJ databases">
        <title>Diverse halophilic archaea isolated from saline environments.</title>
        <authorList>
            <person name="Cui H.-L."/>
        </authorList>
    </citation>
    <scope>NUCLEOTIDE SEQUENCE</scope>
    <source>
        <strain evidence="2">ZS-35-S2</strain>
    </source>
</reference>
<dbReference type="EMBL" id="CP104003">
    <property type="protein sequence ID" value="UWM56649.1"/>
    <property type="molecule type" value="Genomic_DNA"/>
</dbReference>
<sequence>MGVLDYLGDSFGTVKDWTVDAITDTADLIVDEAENSINYGSVTPLEQMRGSVVIASLAIASSFVTFGATLAIAGVMGLTFLWGLGRWFWGLGGELR</sequence>
<dbReference type="Proteomes" id="UP001057580">
    <property type="component" value="Chromosome"/>
</dbReference>
<evidence type="ECO:0000313" key="2">
    <source>
        <dbReference type="EMBL" id="UWM56649.1"/>
    </source>
</evidence>
<keyword evidence="1" id="KW-0472">Membrane</keyword>
<evidence type="ECO:0000256" key="1">
    <source>
        <dbReference type="SAM" id="Phobius"/>
    </source>
</evidence>
<dbReference type="GeneID" id="74942799"/>
<keyword evidence="1" id="KW-1133">Transmembrane helix</keyword>
<keyword evidence="1" id="KW-0812">Transmembrane</keyword>
<dbReference type="KEGG" id="ssai:N0B31_10215"/>
<gene>
    <name evidence="2" type="ORF">N0B31_10215</name>
</gene>
<organism evidence="2 3">
    <name type="scientific">Salinirubellus salinus</name>
    <dbReference type="NCBI Taxonomy" id="1364945"/>
    <lineage>
        <taxon>Archaea</taxon>
        <taxon>Methanobacteriati</taxon>
        <taxon>Methanobacteriota</taxon>
        <taxon>Stenosarchaea group</taxon>
        <taxon>Halobacteria</taxon>
        <taxon>Halobacteriales</taxon>
        <taxon>Natronomonadaceae</taxon>
        <taxon>Salinirubellus</taxon>
    </lineage>
</organism>
<proteinExistence type="predicted"/>
<dbReference type="AlphaFoldDB" id="A0A9E7R7P9"/>
<feature type="transmembrane region" description="Helical" evidence="1">
    <location>
        <begin position="52"/>
        <end position="82"/>
    </location>
</feature>
<keyword evidence="3" id="KW-1185">Reference proteome</keyword>
<name>A0A9E7R7P9_9EURY</name>
<evidence type="ECO:0000313" key="3">
    <source>
        <dbReference type="Proteomes" id="UP001057580"/>
    </source>
</evidence>
<protein>
    <submittedName>
        <fullName evidence="2">Uncharacterized protein</fullName>
    </submittedName>
</protein>
<accession>A0A9E7R7P9</accession>
<dbReference type="RefSeq" id="WP_260643763.1">
    <property type="nucleotide sequence ID" value="NZ_CP104003.1"/>
</dbReference>